<proteinExistence type="inferred from homology"/>
<dbReference type="GO" id="GO:0030170">
    <property type="term" value="F:pyridoxal phosphate binding"/>
    <property type="evidence" value="ECO:0007669"/>
    <property type="project" value="TreeGrafter"/>
</dbReference>
<name>A0A4R8DSC2_9BACT</name>
<evidence type="ECO:0000256" key="5">
    <source>
        <dbReference type="RuleBase" id="RU004508"/>
    </source>
</evidence>
<sequence length="366" mass="40592">MIYFLDIKGINAQYREELRVAFDRVLDSGWLIMGSELKSFEEEFAAFCGVKHAIGVANGLDALTLIIKAYKELGIFADGDEIIVPANTYIASILSVSANDLTPVLVEPDILSYNIDPRLIEAAITPRTRAILPVHLYGRLCDMEPIMAIAGKYNLKVIEDCAQSQGAQLSDGRRAGQLGDAAGFSFYPGKNLGALGDAGLVTTGDDALAGCIRALLNYGSHVKYRNLYKGVNSRLDELQAALLSVKLKNLDEQNKRRKAVARRYIEGIKNPKIVIPEPGGEGTHVWHLFVIRSEDRDGLQEYLKAKGIQTVIHYPIPPHRQEAYRELQGLIFPISEQIHREVLSLPMSPVLKDEEVSYIIDVLNNY</sequence>
<organism evidence="6 7">
    <name type="scientific">Dinghuibacter silviterrae</name>
    <dbReference type="NCBI Taxonomy" id="1539049"/>
    <lineage>
        <taxon>Bacteria</taxon>
        <taxon>Pseudomonadati</taxon>
        <taxon>Bacteroidota</taxon>
        <taxon>Chitinophagia</taxon>
        <taxon>Chitinophagales</taxon>
        <taxon>Chitinophagaceae</taxon>
        <taxon>Dinghuibacter</taxon>
    </lineage>
</organism>
<protein>
    <submittedName>
        <fullName evidence="6">dTDP-4-amino-4,6-dideoxygalactose transaminase</fullName>
    </submittedName>
</protein>
<keyword evidence="7" id="KW-1185">Reference proteome</keyword>
<dbReference type="EMBL" id="SODV01000001">
    <property type="protein sequence ID" value="TDX00061.1"/>
    <property type="molecule type" value="Genomic_DNA"/>
</dbReference>
<dbReference type="PIRSF" id="PIRSF000390">
    <property type="entry name" value="PLP_StrS"/>
    <property type="match status" value="1"/>
</dbReference>
<dbReference type="Gene3D" id="3.40.640.10">
    <property type="entry name" value="Type I PLP-dependent aspartate aminotransferase-like (Major domain)"/>
    <property type="match status" value="1"/>
</dbReference>
<dbReference type="AlphaFoldDB" id="A0A4R8DSC2"/>
<dbReference type="GO" id="GO:0000271">
    <property type="term" value="P:polysaccharide biosynthetic process"/>
    <property type="evidence" value="ECO:0007669"/>
    <property type="project" value="TreeGrafter"/>
</dbReference>
<dbReference type="OrthoDB" id="9804264at2"/>
<dbReference type="InterPro" id="IPR015422">
    <property type="entry name" value="PyrdxlP-dep_Trfase_small"/>
</dbReference>
<dbReference type="PANTHER" id="PTHR30244:SF36">
    <property type="entry name" value="3-OXO-GLUCOSE-6-PHOSPHATE:GLUTAMATE AMINOTRANSFERASE"/>
    <property type="match status" value="1"/>
</dbReference>
<dbReference type="SUPFAM" id="SSF53383">
    <property type="entry name" value="PLP-dependent transferases"/>
    <property type="match status" value="1"/>
</dbReference>
<evidence type="ECO:0000256" key="4">
    <source>
        <dbReference type="PIRSR" id="PIRSR000390-2"/>
    </source>
</evidence>
<dbReference type="GO" id="GO:0008483">
    <property type="term" value="F:transaminase activity"/>
    <property type="evidence" value="ECO:0007669"/>
    <property type="project" value="TreeGrafter"/>
</dbReference>
<gene>
    <name evidence="6" type="ORF">EDB95_1077</name>
</gene>
<evidence type="ECO:0000313" key="6">
    <source>
        <dbReference type="EMBL" id="TDX00061.1"/>
    </source>
</evidence>
<dbReference type="Gene3D" id="3.90.1150.10">
    <property type="entry name" value="Aspartate Aminotransferase, domain 1"/>
    <property type="match status" value="1"/>
</dbReference>
<dbReference type="Proteomes" id="UP000294498">
    <property type="component" value="Unassembled WGS sequence"/>
</dbReference>
<dbReference type="CDD" id="cd00616">
    <property type="entry name" value="AHBA_syn"/>
    <property type="match status" value="1"/>
</dbReference>
<dbReference type="Pfam" id="PF01041">
    <property type="entry name" value="DegT_DnrJ_EryC1"/>
    <property type="match status" value="1"/>
</dbReference>
<dbReference type="InterPro" id="IPR000653">
    <property type="entry name" value="DegT/StrS_aminotransferase"/>
</dbReference>
<keyword evidence="1 4" id="KW-0663">Pyridoxal phosphate</keyword>
<dbReference type="InterPro" id="IPR015421">
    <property type="entry name" value="PyrdxlP-dep_Trfase_major"/>
</dbReference>
<feature type="active site" description="Proton acceptor" evidence="3">
    <location>
        <position position="190"/>
    </location>
</feature>
<dbReference type="PANTHER" id="PTHR30244">
    <property type="entry name" value="TRANSAMINASE"/>
    <property type="match status" value="1"/>
</dbReference>
<evidence type="ECO:0000256" key="2">
    <source>
        <dbReference type="ARBA" id="ARBA00037999"/>
    </source>
</evidence>
<evidence type="ECO:0000313" key="7">
    <source>
        <dbReference type="Proteomes" id="UP000294498"/>
    </source>
</evidence>
<accession>A0A4R8DSC2</accession>
<evidence type="ECO:0000256" key="1">
    <source>
        <dbReference type="ARBA" id="ARBA00022898"/>
    </source>
</evidence>
<evidence type="ECO:0000256" key="3">
    <source>
        <dbReference type="PIRSR" id="PIRSR000390-1"/>
    </source>
</evidence>
<feature type="modified residue" description="N6-(pyridoxal phosphate)lysine" evidence="4">
    <location>
        <position position="190"/>
    </location>
</feature>
<reference evidence="6 7" key="1">
    <citation type="submission" date="2019-03" db="EMBL/GenBank/DDBJ databases">
        <title>Genomic Encyclopedia of Type Strains, Phase IV (KMG-IV): sequencing the most valuable type-strain genomes for metagenomic binning, comparative biology and taxonomic classification.</title>
        <authorList>
            <person name="Goeker M."/>
        </authorList>
    </citation>
    <scope>NUCLEOTIDE SEQUENCE [LARGE SCALE GENOMIC DNA]</scope>
    <source>
        <strain evidence="6 7">DSM 100059</strain>
    </source>
</reference>
<dbReference type="InterPro" id="IPR015424">
    <property type="entry name" value="PyrdxlP-dep_Trfase"/>
</dbReference>
<dbReference type="RefSeq" id="WP_133991298.1">
    <property type="nucleotide sequence ID" value="NZ_SODV01000001.1"/>
</dbReference>
<comment type="caution">
    <text evidence="6">The sequence shown here is derived from an EMBL/GenBank/DDBJ whole genome shotgun (WGS) entry which is preliminary data.</text>
</comment>
<comment type="similarity">
    <text evidence="2 5">Belongs to the DegT/DnrJ/EryC1 family.</text>
</comment>